<dbReference type="Proteomes" id="UP000678499">
    <property type="component" value="Unassembled WGS sequence"/>
</dbReference>
<evidence type="ECO:0000313" key="2">
    <source>
        <dbReference type="EMBL" id="CAD7272742.1"/>
    </source>
</evidence>
<evidence type="ECO:0000313" key="3">
    <source>
        <dbReference type="Proteomes" id="UP000678499"/>
    </source>
</evidence>
<keyword evidence="1" id="KW-0472">Membrane</keyword>
<proteinExistence type="predicted"/>
<feature type="transmembrane region" description="Helical" evidence="1">
    <location>
        <begin position="34"/>
        <end position="53"/>
    </location>
</feature>
<organism evidence="2">
    <name type="scientific">Notodromas monacha</name>
    <dbReference type="NCBI Taxonomy" id="399045"/>
    <lineage>
        <taxon>Eukaryota</taxon>
        <taxon>Metazoa</taxon>
        <taxon>Ecdysozoa</taxon>
        <taxon>Arthropoda</taxon>
        <taxon>Crustacea</taxon>
        <taxon>Oligostraca</taxon>
        <taxon>Ostracoda</taxon>
        <taxon>Podocopa</taxon>
        <taxon>Podocopida</taxon>
        <taxon>Cypridocopina</taxon>
        <taxon>Cypridoidea</taxon>
        <taxon>Cyprididae</taxon>
        <taxon>Notodromas</taxon>
    </lineage>
</organism>
<keyword evidence="1" id="KW-0812">Transmembrane</keyword>
<gene>
    <name evidence="2" type="ORF">NMOB1V02_LOCUS664</name>
</gene>
<dbReference type="EMBL" id="CAJPEX010000058">
    <property type="protein sequence ID" value="CAG0912894.1"/>
    <property type="molecule type" value="Genomic_DNA"/>
</dbReference>
<keyword evidence="3" id="KW-1185">Reference proteome</keyword>
<keyword evidence="1" id="KW-1133">Transmembrane helix</keyword>
<dbReference type="EMBL" id="OA882095">
    <property type="protein sequence ID" value="CAD7272742.1"/>
    <property type="molecule type" value="Genomic_DNA"/>
</dbReference>
<protein>
    <submittedName>
        <fullName evidence="2">Uncharacterized protein</fullName>
    </submittedName>
</protein>
<evidence type="ECO:0000256" key="1">
    <source>
        <dbReference type="SAM" id="Phobius"/>
    </source>
</evidence>
<dbReference type="AlphaFoldDB" id="A0A7R9G9R6"/>
<sequence length="73" mass="7769">MCSITFGALGFLGAVLLAAGITLSITVPESFALALAFGLMGGVMFCVATKFCFDQDTLRMCCRTTEDPRYMTA</sequence>
<reference evidence="2" key="1">
    <citation type="submission" date="2020-11" db="EMBL/GenBank/DDBJ databases">
        <authorList>
            <person name="Tran Van P."/>
        </authorList>
    </citation>
    <scope>NUCLEOTIDE SEQUENCE</scope>
</reference>
<name>A0A7R9G9R6_9CRUS</name>
<accession>A0A7R9G9R6</accession>